<dbReference type="RefSeq" id="WP_106872940.1">
    <property type="nucleotide sequence ID" value="NZ_CP053841.1"/>
</dbReference>
<dbReference type="Proteomes" id="UP000240535">
    <property type="component" value="Unassembled WGS sequence"/>
</dbReference>
<evidence type="ECO:0000313" key="2">
    <source>
        <dbReference type="Proteomes" id="UP000240535"/>
    </source>
</evidence>
<gene>
    <name evidence="1" type="ORF">CQ405_09175</name>
</gene>
<organism evidence="1 2">
    <name type="scientific">Campylobacter blaseri</name>
    <dbReference type="NCBI Taxonomy" id="2042961"/>
    <lineage>
        <taxon>Bacteria</taxon>
        <taxon>Pseudomonadati</taxon>
        <taxon>Campylobacterota</taxon>
        <taxon>Epsilonproteobacteria</taxon>
        <taxon>Campylobacterales</taxon>
        <taxon>Campylobacteraceae</taxon>
        <taxon>Campylobacter</taxon>
    </lineage>
</organism>
<accession>A0A2P8QYD8</accession>
<dbReference type="AlphaFoldDB" id="A0A2P8QYD8"/>
<name>A0A2P8QYD8_9BACT</name>
<reference evidence="2" key="1">
    <citation type="submission" date="2017-10" db="EMBL/GenBank/DDBJ databases">
        <title>Campylobacter species from seals.</title>
        <authorList>
            <person name="Gilbert M.J."/>
            <person name="Zomer A.L."/>
            <person name="Timmerman A.J."/>
            <person name="Duim B."/>
            <person name="Wagenaar J.A."/>
        </authorList>
    </citation>
    <scope>NUCLEOTIDE SEQUENCE [LARGE SCALE GENOMIC DNA]</scope>
    <source>
        <strain evidence="2">17S00004-5</strain>
    </source>
</reference>
<evidence type="ECO:0000313" key="1">
    <source>
        <dbReference type="EMBL" id="PSM51230.1"/>
    </source>
</evidence>
<protein>
    <submittedName>
        <fullName evidence="1">Uncharacterized protein</fullName>
    </submittedName>
</protein>
<proteinExistence type="predicted"/>
<dbReference type="EMBL" id="PDHH01000011">
    <property type="protein sequence ID" value="PSM51230.1"/>
    <property type="molecule type" value="Genomic_DNA"/>
</dbReference>
<keyword evidence="2" id="KW-1185">Reference proteome</keyword>
<comment type="caution">
    <text evidence="1">The sequence shown here is derived from an EMBL/GenBank/DDBJ whole genome shotgun (WGS) entry which is preliminary data.</text>
</comment>
<sequence length="134" mass="15139">MPTNDDFNQSLKNELIEKHTDKLTNDIVKSLGDKINEDPEGITSTIRGSIHFLVEQLVNVSSGYSKAEKELEKLALKKFGFYLSIGYAVVDSVLAPAKLYTYNISHDGSSLAEGNNDLYPVIDKRYWALFSKWY</sequence>